<dbReference type="PROSITE" id="PS51257">
    <property type="entry name" value="PROKAR_LIPOPROTEIN"/>
    <property type="match status" value="1"/>
</dbReference>
<reference evidence="2" key="1">
    <citation type="journal article" date="2019" name="Int. J. Syst. Evol. Microbiol.">
        <title>The Global Catalogue of Microorganisms (GCM) 10K type strain sequencing project: providing services to taxonomists for standard genome sequencing and annotation.</title>
        <authorList>
            <consortium name="The Broad Institute Genomics Platform"/>
            <consortium name="The Broad Institute Genome Sequencing Center for Infectious Disease"/>
            <person name="Wu L."/>
            <person name="Ma J."/>
        </authorList>
    </citation>
    <scope>NUCLEOTIDE SEQUENCE [LARGE SCALE GENOMIC DNA]</scope>
    <source>
        <strain evidence="2">DT92</strain>
    </source>
</reference>
<keyword evidence="2" id="KW-1185">Reference proteome</keyword>
<gene>
    <name evidence="1" type="ORF">ACFSJT_10220</name>
</gene>
<accession>A0ABW5AXE8</accession>
<name>A0ABW5AXE8_9FLAO</name>
<evidence type="ECO:0008006" key="3">
    <source>
        <dbReference type="Google" id="ProtNLM"/>
    </source>
</evidence>
<proteinExistence type="predicted"/>
<organism evidence="1 2">
    <name type="scientific">Aquimarina celericrescens</name>
    <dbReference type="NCBI Taxonomy" id="1964542"/>
    <lineage>
        <taxon>Bacteria</taxon>
        <taxon>Pseudomonadati</taxon>
        <taxon>Bacteroidota</taxon>
        <taxon>Flavobacteriia</taxon>
        <taxon>Flavobacteriales</taxon>
        <taxon>Flavobacteriaceae</taxon>
        <taxon>Aquimarina</taxon>
    </lineage>
</organism>
<dbReference type="SUPFAM" id="SSF49464">
    <property type="entry name" value="Carboxypeptidase regulatory domain-like"/>
    <property type="match status" value="1"/>
</dbReference>
<protein>
    <recommendedName>
        <fullName evidence="3">Carboxypeptidase regulatory-like domain-containing protein</fullName>
    </recommendedName>
</protein>
<dbReference type="InterPro" id="IPR008969">
    <property type="entry name" value="CarboxyPept-like_regulatory"/>
</dbReference>
<comment type="caution">
    <text evidence="1">The sequence shown here is derived from an EMBL/GenBank/DDBJ whole genome shotgun (WGS) entry which is preliminary data.</text>
</comment>
<evidence type="ECO:0000313" key="1">
    <source>
        <dbReference type="EMBL" id="MFD2187165.1"/>
    </source>
</evidence>
<dbReference type="Proteomes" id="UP001597344">
    <property type="component" value="Unassembled WGS sequence"/>
</dbReference>
<evidence type="ECO:0000313" key="2">
    <source>
        <dbReference type="Proteomes" id="UP001597344"/>
    </source>
</evidence>
<dbReference type="RefSeq" id="WP_378320159.1">
    <property type="nucleotide sequence ID" value="NZ_JBHUHY010000007.1"/>
</dbReference>
<dbReference type="EMBL" id="JBHUHY010000007">
    <property type="protein sequence ID" value="MFD2187165.1"/>
    <property type="molecule type" value="Genomic_DNA"/>
</dbReference>
<sequence length="144" mass="16217">MKKVTVFCLCLIFLASCKSKGNSEGDNEADVNLIESKELKIISGKVVGEKRKPIAYAAVKLYLDEDDCMHAYTGDDGSFEFKLDELRIKEQSHFEVVYKGYAINFLSLRNFKNDGSIILSKKGKVVPAAEYHVFYESIKSCGRK</sequence>